<name>A0AAE1IP13_9FABA</name>
<reference evidence="1" key="1">
    <citation type="submission" date="2023-10" db="EMBL/GenBank/DDBJ databases">
        <title>Chromosome-level genome of the transformable northern wattle, Acacia crassicarpa.</title>
        <authorList>
            <person name="Massaro I."/>
            <person name="Sinha N.R."/>
            <person name="Poethig S."/>
            <person name="Leichty A.R."/>
        </authorList>
    </citation>
    <scope>NUCLEOTIDE SEQUENCE</scope>
    <source>
        <strain evidence="1">Acra3RX</strain>
        <tissue evidence="1">Leaf</tissue>
    </source>
</reference>
<proteinExistence type="predicted"/>
<keyword evidence="2" id="KW-1185">Reference proteome</keyword>
<dbReference type="EMBL" id="JAWXYG010000022">
    <property type="protein sequence ID" value="KAK4252629.1"/>
    <property type="molecule type" value="Genomic_DNA"/>
</dbReference>
<protein>
    <submittedName>
        <fullName evidence="1">Uncharacterized protein</fullName>
    </submittedName>
</protein>
<evidence type="ECO:0000313" key="1">
    <source>
        <dbReference type="EMBL" id="KAK4252629.1"/>
    </source>
</evidence>
<dbReference type="AlphaFoldDB" id="A0AAE1IP13"/>
<evidence type="ECO:0000313" key="2">
    <source>
        <dbReference type="Proteomes" id="UP001293593"/>
    </source>
</evidence>
<comment type="caution">
    <text evidence="1">The sequence shown here is derived from an EMBL/GenBank/DDBJ whole genome shotgun (WGS) entry which is preliminary data.</text>
</comment>
<organism evidence="1 2">
    <name type="scientific">Acacia crassicarpa</name>
    <name type="common">northern wattle</name>
    <dbReference type="NCBI Taxonomy" id="499986"/>
    <lineage>
        <taxon>Eukaryota</taxon>
        <taxon>Viridiplantae</taxon>
        <taxon>Streptophyta</taxon>
        <taxon>Embryophyta</taxon>
        <taxon>Tracheophyta</taxon>
        <taxon>Spermatophyta</taxon>
        <taxon>Magnoliopsida</taxon>
        <taxon>eudicotyledons</taxon>
        <taxon>Gunneridae</taxon>
        <taxon>Pentapetalae</taxon>
        <taxon>rosids</taxon>
        <taxon>fabids</taxon>
        <taxon>Fabales</taxon>
        <taxon>Fabaceae</taxon>
        <taxon>Caesalpinioideae</taxon>
        <taxon>mimosoid clade</taxon>
        <taxon>Acacieae</taxon>
        <taxon>Acacia</taxon>
    </lineage>
</organism>
<dbReference type="Proteomes" id="UP001293593">
    <property type="component" value="Unassembled WGS sequence"/>
</dbReference>
<accession>A0AAE1IP13</accession>
<gene>
    <name evidence="1" type="ORF">QN277_014375</name>
</gene>
<sequence>MAKLTPFPALKLEHYVDSPIYYAVVLADHTTLSCIISSLPRLDDLALISTESDSLAYEQLVDKILAALDRCDVSLKRPISMSLSASTTPLPLVLWPSPVLTSPCRIQLARMPCRRRSVARISTLFSS</sequence>